<feature type="compositionally biased region" description="Low complexity" evidence="5">
    <location>
        <begin position="466"/>
        <end position="475"/>
    </location>
</feature>
<feature type="transmembrane region" description="Helical" evidence="6">
    <location>
        <begin position="669"/>
        <end position="688"/>
    </location>
</feature>
<feature type="compositionally biased region" description="Low complexity" evidence="5">
    <location>
        <begin position="539"/>
        <end position="563"/>
    </location>
</feature>
<reference evidence="7" key="1">
    <citation type="submission" date="2021-11" db="EMBL/GenBank/DDBJ databases">
        <authorList>
            <person name="Herlambang A."/>
            <person name="Guo Y."/>
            <person name="Takashima Y."/>
            <person name="Nishizawa T."/>
        </authorList>
    </citation>
    <scope>NUCLEOTIDE SEQUENCE</scope>
    <source>
        <strain evidence="7">E1425</strain>
    </source>
</reference>
<feature type="transmembrane region" description="Helical" evidence="6">
    <location>
        <begin position="261"/>
        <end position="283"/>
    </location>
</feature>
<feature type="transmembrane region" description="Helical" evidence="6">
    <location>
        <begin position="289"/>
        <end position="311"/>
    </location>
</feature>
<evidence type="ECO:0000256" key="5">
    <source>
        <dbReference type="SAM" id="MobiDB-lite"/>
    </source>
</evidence>
<feature type="transmembrane region" description="Helical" evidence="6">
    <location>
        <begin position="578"/>
        <end position="597"/>
    </location>
</feature>
<dbReference type="GO" id="GO:0022857">
    <property type="term" value="F:transmembrane transporter activity"/>
    <property type="evidence" value="ECO:0007669"/>
    <property type="project" value="InterPro"/>
</dbReference>
<dbReference type="Pfam" id="PF07690">
    <property type="entry name" value="MFS_1"/>
    <property type="match status" value="1"/>
</dbReference>
<feature type="transmembrane region" description="Helical" evidence="6">
    <location>
        <begin position="92"/>
        <end position="113"/>
    </location>
</feature>
<gene>
    <name evidence="7" type="ORF">EMPS_00625</name>
</gene>
<name>A0A9P3H1A0_9FUNG</name>
<sequence length="702" mass="76837">MVTSRTGSEERPRIPQHTSQDTIWAAPGVNIHGSNSGQDDDEQGDGEHSPLLGSASAIPISDNSNPGATVDPTSLYVKILEEHLPWYKRPSAFWLLPVFGLSSITAGMLMSSIGQFMLKNLCREYLNNHPPSSNVTMDYTTMFMMMKPPDVCRTPEIQAYTAKTQAVVEVLGAIAGTLSIGYYASLSDKLGRLKIMIVAVVNHLLMLCSVYAMDRWWDQIGLPLMVIMSLIGGLLGGVSTTLTMSLAYAADCTDPARRSLIYSWLHAGLFLGMTVGPICGGYLSSKTDTIMTIVYIDIAVTLFSLGLLVFFMPESIPSKQSAHIRKLYEAALVAAGATDPSMAKKAQEVEKAAWYSHFFRSLAFFHTRGKNINLILLGAISFLQTLALKGTFSVLILYTFQLFNWTDLEVGALFTVGSFSRLFSLLVILPILVHVYHKRAAKKRTHDATDSTYDQPSRDETEQGVSNSNSNSNSNIYTNNDQIIGFSSMEDPIVASSLEHLGEAALNLSDDEGSFQERRRRQSTVDSAVTWNTDRTRTNTRSGSSASPSSPSPKKSKASTSSPRTREQIVSDLKLDTWIIRLGFLVNSVTYIGYGLATQTWMFFLASALHATSIIAAPSLKTLLTSMVEPSEFGAALGAIQVLESIAGIFSPVVISWVYAMTVKTRPELVWYCCALLTGACTVLAFMIRQRQFVKRPGQASA</sequence>
<dbReference type="Gene3D" id="1.20.1250.20">
    <property type="entry name" value="MFS general substrate transporter like domains"/>
    <property type="match status" value="2"/>
</dbReference>
<dbReference type="OrthoDB" id="3026777at2759"/>
<accession>A0A9P3H1A0</accession>
<comment type="subcellular location">
    <subcellularLocation>
        <location evidence="1">Membrane</location>
        <topology evidence="1">Multi-pass membrane protein</topology>
    </subcellularLocation>
</comment>
<organism evidence="7 8">
    <name type="scientific">Entomortierella parvispora</name>
    <dbReference type="NCBI Taxonomy" id="205924"/>
    <lineage>
        <taxon>Eukaryota</taxon>
        <taxon>Fungi</taxon>
        <taxon>Fungi incertae sedis</taxon>
        <taxon>Mucoromycota</taxon>
        <taxon>Mortierellomycotina</taxon>
        <taxon>Mortierellomycetes</taxon>
        <taxon>Mortierellales</taxon>
        <taxon>Mortierellaceae</taxon>
        <taxon>Entomortierella</taxon>
    </lineage>
</organism>
<feature type="transmembrane region" description="Helical" evidence="6">
    <location>
        <begin position="225"/>
        <end position="249"/>
    </location>
</feature>
<dbReference type="PANTHER" id="PTHR23507">
    <property type="entry name" value="ZGC:174356"/>
    <property type="match status" value="1"/>
</dbReference>
<dbReference type="GO" id="GO:0016020">
    <property type="term" value="C:membrane"/>
    <property type="evidence" value="ECO:0007669"/>
    <property type="project" value="UniProtKB-SubCell"/>
</dbReference>
<dbReference type="InterPro" id="IPR011701">
    <property type="entry name" value="MFS"/>
</dbReference>
<dbReference type="InterPro" id="IPR036259">
    <property type="entry name" value="MFS_trans_sf"/>
</dbReference>
<evidence type="ECO:0000256" key="3">
    <source>
        <dbReference type="ARBA" id="ARBA00022989"/>
    </source>
</evidence>
<evidence type="ECO:0000313" key="8">
    <source>
        <dbReference type="Proteomes" id="UP000827284"/>
    </source>
</evidence>
<reference evidence="7" key="2">
    <citation type="journal article" date="2022" name="Microbiol. Resour. Announc.">
        <title>Whole-Genome Sequence of Entomortierella parvispora E1425, a Mucoromycotan Fungus Associated with Burkholderiaceae-Related Endosymbiotic Bacteria.</title>
        <authorList>
            <person name="Herlambang A."/>
            <person name="Guo Y."/>
            <person name="Takashima Y."/>
            <person name="Narisawa K."/>
            <person name="Ohta H."/>
            <person name="Nishizawa T."/>
        </authorList>
    </citation>
    <scope>NUCLEOTIDE SEQUENCE</scope>
    <source>
        <strain evidence="7">E1425</strain>
    </source>
</reference>
<feature type="region of interest" description="Disordered" evidence="5">
    <location>
        <begin position="445"/>
        <end position="476"/>
    </location>
</feature>
<dbReference type="Proteomes" id="UP000827284">
    <property type="component" value="Unassembled WGS sequence"/>
</dbReference>
<keyword evidence="2 6" id="KW-0812">Transmembrane</keyword>
<dbReference type="PANTHER" id="PTHR23507:SF1">
    <property type="entry name" value="FI18259P1-RELATED"/>
    <property type="match status" value="1"/>
</dbReference>
<dbReference type="SUPFAM" id="SSF103473">
    <property type="entry name" value="MFS general substrate transporter"/>
    <property type="match status" value="2"/>
</dbReference>
<proteinExistence type="predicted"/>
<evidence type="ECO:0000256" key="6">
    <source>
        <dbReference type="SAM" id="Phobius"/>
    </source>
</evidence>
<keyword evidence="4 6" id="KW-0472">Membrane</keyword>
<evidence type="ECO:0000256" key="2">
    <source>
        <dbReference type="ARBA" id="ARBA00022692"/>
    </source>
</evidence>
<feature type="transmembrane region" description="Helical" evidence="6">
    <location>
        <begin position="374"/>
        <end position="400"/>
    </location>
</feature>
<dbReference type="EMBL" id="BQFW01000001">
    <property type="protein sequence ID" value="GJJ68279.1"/>
    <property type="molecule type" value="Genomic_DNA"/>
</dbReference>
<comment type="caution">
    <text evidence="7">The sequence shown here is derived from an EMBL/GenBank/DDBJ whole genome shotgun (WGS) entry which is preliminary data.</text>
</comment>
<keyword evidence="8" id="KW-1185">Reference proteome</keyword>
<dbReference type="AlphaFoldDB" id="A0A9P3H1A0"/>
<feature type="region of interest" description="Disordered" evidence="5">
    <location>
        <begin position="512"/>
        <end position="566"/>
    </location>
</feature>
<feature type="transmembrane region" description="Helical" evidence="6">
    <location>
        <begin position="195"/>
        <end position="213"/>
    </location>
</feature>
<evidence type="ECO:0000256" key="4">
    <source>
        <dbReference type="ARBA" id="ARBA00023136"/>
    </source>
</evidence>
<protein>
    <recommendedName>
        <fullName evidence="9">Major facilitator superfamily (MFS) profile domain-containing protein</fullName>
    </recommendedName>
</protein>
<evidence type="ECO:0000313" key="7">
    <source>
        <dbReference type="EMBL" id="GJJ68279.1"/>
    </source>
</evidence>
<keyword evidence="3 6" id="KW-1133">Transmembrane helix</keyword>
<feature type="transmembrane region" description="Helical" evidence="6">
    <location>
        <begin position="412"/>
        <end position="436"/>
    </location>
</feature>
<feature type="transmembrane region" description="Helical" evidence="6">
    <location>
        <begin position="636"/>
        <end position="657"/>
    </location>
</feature>
<feature type="region of interest" description="Disordered" evidence="5">
    <location>
        <begin position="1"/>
        <end position="66"/>
    </location>
</feature>
<evidence type="ECO:0000256" key="1">
    <source>
        <dbReference type="ARBA" id="ARBA00004141"/>
    </source>
</evidence>
<evidence type="ECO:0008006" key="9">
    <source>
        <dbReference type="Google" id="ProtNLM"/>
    </source>
</evidence>